<keyword evidence="3" id="KW-0862">Zinc</keyword>
<reference evidence="8 9" key="1">
    <citation type="submission" date="2025-04" db="UniProtKB">
        <authorList>
            <consortium name="RefSeq"/>
        </authorList>
    </citation>
    <scope>IDENTIFICATION</scope>
    <source>
        <tissue evidence="8 9">Gonads</tissue>
    </source>
</reference>
<dbReference type="PROSITE" id="PS01359">
    <property type="entry name" value="ZF_PHD_1"/>
    <property type="match status" value="1"/>
</dbReference>
<dbReference type="Gene3D" id="3.30.40.10">
    <property type="entry name" value="Zinc/RING finger domain, C3HC4 (zinc finger)"/>
    <property type="match status" value="1"/>
</dbReference>
<evidence type="ECO:0000256" key="2">
    <source>
        <dbReference type="ARBA" id="ARBA00022771"/>
    </source>
</evidence>
<feature type="compositionally biased region" description="Polar residues" evidence="5">
    <location>
        <begin position="326"/>
        <end position="339"/>
    </location>
</feature>
<dbReference type="InterPro" id="IPR019786">
    <property type="entry name" value="Zinc_finger_PHD-type_CS"/>
</dbReference>
<evidence type="ECO:0000259" key="6">
    <source>
        <dbReference type="PROSITE" id="PS50016"/>
    </source>
</evidence>
<evidence type="ECO:0000313" key="8">
    <source>
        <dbReference type="RefSeq" id="XP_030753136.1"/>
    </source>
</evidence>
<keyword evidence="1" id="KW-0479">Metal-binding</keyword>
<dbReference type="PROSITE" id="PS50016">
    <property type="entry name" value="ZF_PHD_2"/>
    <property type="match status" value="1"/>
</dbReference>
<dbReference type="GO" id="GO:0008270">
    <property type="term" value="F:zinc ion binding"/>
    <property type="evidence" value="ECO:0007669"/>
    <property type="project" value="UniProtKB-KW"/>
</dbReference>
<dbReference type="OrthoDB" id="6768588at2759"/>
<dbReference type="Proteomes" id="UP000504635">
    <property type="component" value="Unplaced"/>
</dbReference>
<dbReference type="InterPro" id="IPR013083">
    <property type="entry name" value="Znf_RING/FYVE/PHD"/>
</dbReference>
<accession>A0A6J2XPY5</accession>
<dbReference type="InterPro" id="IPR019787">
    <property type="entry name" value="Znf_PHD-finger"/>
</dbReference>
<dbReference type="RefSeq" id="XP_030753137.1">
    <property type="nucleotide sequence ID" value="XM_030897277.1"/>
</dbReference>
<evidence type="ECO:0000313" key="7">
    <source>
        <dbReference type="Proteomes" id="UP000504635"/>
    </source>
</evidence>
<keyword evidence="7" id="KW-1185">Reference proteome</keyword>
<dbReference type="AlphaFoldDB" id="A0A6J2XPY5"/>
<keyword evidence="2 4" id="KW-0863">Zinc-finger</keyword>
<name>A0A6J2XPY5_SITOR</name>
<feature type="domain" description="PHD-type" evidence="6">
    <location>
        <begin position="250"/>
        <end position="304"/>
    </location>
</feature>
<sequence length="368" mass="42231">MWSFLGKPDAIKNDDLRYPILNDTNNAVELTTANAESEIKKLGKINIIQNIVVTKATFPERGYENLASIEIPSLEFNNIEPESLQGSTRALPFALSLPSTSKCPMESDANFVDESAKLEQIVSRPESSVAINENEIHFADSSVLNIPTTEEPTDTLSKPDIVSPDISSVALKKKSIVEYLEIPKKPERKAKRNVERVPFAITSKSYQESFEAKRALKLKEETKKLERKRQREEKMSTAKNKKLHKSETKYNQCFICKKSIIKGRRLKCDTCKKDFHERCIPKSHKDHIPVEDDDLFLCHICYKEESDDNSESNQSEEGNEVKDLRNYTNTSELKNTDNQKNIISEEDNKIIEEEIDDLYNYYLQNKDK</sequence>
<evidence type="ECO:0000256" key="4">
    <source>
        <dbReference type="PROSITE-ProRule" id="PRU00146"/>
    </source>
</evidence>
<dbReference type="GeneID" id="115880147"/>
<dbReference type="CDD" id="cd00029">
    <property type="entry name" value="C1"/>
    <property type="match status" value="1"/>
</dbReference>
<evidence type="ECO:0000256" key="1">
    <source>
        <dbReference type="ARBA" id="ARBA00022723"/>
    </source>
</evidence>
<organism evidence="7 8">
    <name type="scientific">Sitophilus oryzae</name>
    <name type="common">Rice weevil</name>
    <name type="synonym">Curculio oryzae</name>
    <dbReference type="NCBI Taxonomy" id="7048"/>
    <lineage>
        <taxon>Eukaryota</taxon>
        <taxon>Metazoa</taxon>
        <taxon>Ecdysozoa</taxon>
        <taxon>Arthropoda</taxon>
        <taxon>Hexapoda</taxon>
        <taxon>Insecta</taxon>
        <taxon>Pterygota</taxon>
        <taxon>Neoptera</taxon>
        <taxon>Endopterygota</taxon>
        <taxon>Coleoptera</taxon>
        <taxon>Polyphaga</taxon>
        <taxon>Cucujiformia</taxon>
        <taxon>Curculionidae</taxon>
        <taxon>Dryophthorinae</taxon>
        <taxon>Sitophilus</taxon>
    </lineage>
</organism>
<dbReference type="InterPro" id="IPR011011">
    <property type="entry name" value="Znf_FYVE_PHD"/>
</dbReference>
<feature type="region of interest" description="Disordered" evidence="5">
    <location>
        <begin position="307"/>
        <end position="341"/>
    </location>
</feature>
<evidence type="ECO:0000256" key="3">
    <source>
        <dbReference type="ARBA" id="ARBA00022833"/>
    </source>
</evidence>
<feature type="region of interest" description="Disordered" evidence="5">
    <location>
        <begin position="222"/>
        <end position="243"/>
    </location>
</feature>
<evidence type="ECO:0000256" key="5">
    <source>
        <dbReference type="SAM" id="MobiDB-lite"/>
    </source>
</evidence>
<proteinExistence type="predicted"/>
<feature type="compositionally biased region" description="Basic and acidic residues" evidence="5">
    <location>
        <begin position="222"/>
        <end position="236"/>
    </location>
</feature>
<evidence type="ECO:0000313" key="9">
    <source>
        <dbReference type="RefSeq" id="XP_030753137.1"/>
    </source>
</evidence>
<gene>
    <name evidence="8 9" type="primary">LOC115880147</name>
</gene>
<protein>
    <submittedName>
        <fullName evidence="8 9">Uncharacterized protein LOC115880147 isoform X2</fullName>
    </submittedName>
</protein>
<dbReference type="RefSeq" id="XP_030753136.1">
    <property type="nucleotide sequence ID" value="XM_030897276.1"/>
</dbReference>
<dbReference type="SUPFAM" id="SSF57903">
    <property type="entry name" value="FYVE/PHD zinc finger"/>
    <property type="match status" value="1"/>
</dbReference>